<dbReference type="Gene3D" id="3.40.50.1820">
    <property type="entry name" value="alpha/beta hydrolase"/>
    <property type="match status" value="1"/>
</dbReference>
<dbReference type="GO" id="GO:0016787">
    <property type="term" value="F:hydrolase activity"/>
    <property type="evidence" value="ECO:0007669"/>
    <property type="project" value="UniProtKB-KW"/>
</dbReference>
<evidence type="ECO:0000313" key="4">
    <source>
        <dbReference type="Proteomes" id="UP000471120"/>
    </source>
</evidence>
<dbReference type="Pfam" id="PF12697">
    <property type="entry name" value="Abhydrolase_6"/>
    <property type="match status" value="1"/>
</dbReference>
<reference evidence="3 4" key="1">
    <citation type="submission" date="2018-07" db="EMBL/GenBank/DDBJ databases">
        <title>Genome sequence of Rhodococcus rhodnii ATCC 35071 from Rhodnius prolixus.</title>
        <authorList>
            <person name="Patel V."/>
            <person name="Vogel K.J."/>
        </authorList>
    </citation>
    <scope>NUCLEOTIDE SEQUENCE [LARGE SCALE GENOMIC DNA]</scope>
    <source>
        <strain evidence="3 4">ATCC 35071</strain>
    </source>
</reference>
<protein>
    <submittedName>
        <fullName evidence="3">Alpha/beta hydrolase</fullName>
    </submittedName>
</protein>
<feature type="transmembrane region" description="Helical" evidence="1">
    <location>
        <begin position="39"/>
        <end position="59"/>
    </location>
</feature>
<sequence>MIPPRLPSTRADWDDSRRHARLRETGFVSSQRGATRRALAVLAAVLVPLTAVAALYWTFDVAPERDRLAHTHPQIVEVHRAADVRRDTTAVVDLVGLGNLDAAPTAYTLDSLAGLGRVWAVQYDNSGLDTRVVSDLVRDRAEREGIRDVVLVGHSMGGVIALEVARHLYTESSLGVPGVVLDSTPIDLHAVRSSSRDAGEEMLRWIGWLPGARESRLVRMSVEITARHDRFVTADVERTVGFRPGAFVDVVEEVLGEKIYTPAAASNALIESQFTAIVASGAASDVEALREDVDGKVAPGIVFLRPQQGAADTVVDVDYTQRVLFDLAGGPDGALRVVRMAGTGHANPNQQPVAYNAAIAGHAVPFLEQRVVVGPPVTLLAGPER</sequence>
<organism evidence="3 4">
    <name type="scientific">Rhodococcus rhodnii</name>
    <dbReference type="NCBI Taxonomy" id="38312"/>
    <lineage>
        <taxon>Bacteria</taxon>
        <taxon>Bacillati</taxon>
        <taxon>Actinomycetota</taxon>
        <taxon>Actinomycetes</taxon>
        <taxon>Mycobacteriales</taxon>
        <taxon>Nocardiaceae</taxon>
        <taxon>Rhodococcus</taxon>
    </lineage>
</organism>
<keyword evidence="1" id="KW-0472">Membrane</keyword>
<dbReference type="InterPro" id="IPR029058">
    <property type="entry name" value="AB_hydrolase_fold"/>
</dbReference>
<evidence type="ECO:0000256" key="1">
    <source>
        <dbReference type="SAM" id="Phobius"/>
    </source>
</evidence>
<keyword evidence="1" id="KW-1133">Transmembrane helix</keyword>
<gene>
    <name evidence="3" type="ORF">DW322_05990</name>
</gene>
<dbReference type="Proteomes" id="UP000471120">
    <property type="component" value="Unassembled WGS sequence"/>
</dbReference>
<evidence type="ECO:0000259" key="2">
    <source>
        <dbReference type="Pfam" id="PF12697"/>
    </source>
</evidence>
<dbReference type="AlphaFoldDB" id="A0A6P2CAR6"/>
<keyword evidence="1" id="KW-0812">Transmembrane</keyword>
<dbReference type="EMBL" id="QRCM01000001">
    <property type="protein sequence ID" value="TXG89847.1"/>
    <property type="molecule type" value="Genomic_DNA"/>
</dbReference>
<proteinExistence type="predicted"/>
<comment type="caution">
    <text evidence="3">The sequence shown here is derived from an EMBL/GenBank/DDBJ whole genome shotgun (WGS) entry which is preliminary data.</text>
</comment>
<feature type="domain" description="AB hydrolase-1" evidence="2">
    <location>
        <begin position="92"/>
        <end position="358"/>
    </location>
</feature>
<keyword evidence="3" id="KW-0378">Hydrolase</keyword>
<dbReference type="SUPFAM" id="SSF53474">
    <property type="entry name" value="alpha/beta-Hydrolases"/>
    <property type="match status" value="1"/>
</dbReference>
<accession>A0A6P2CAR6</accession>
<dbReference type="RefSeq" id="WP_051111310.1">
    <property type="nucleotide sequence ID" value="NZ_QRCM01000001.1"/>
</dbReference>
<evidence type="ECO:0000313" key="3">
    <source>
        <dbReference type="EMBL" id="TXG89847.1"/>
    </source>
</evidence>
<dbReference type="InterPro" id="IPR000073">
    <property type="entry name" value="AB_hydrolase_1"/>
</dbReference>
<name>A0A6P2CAR6_9NOCA</name>